<dbReference type="AlphaFoldDB" id="A0A0K2UHJ4"/>
<dbReference type="InterPro" id="IPR048382">
    <property type="entry name" value="BCAS3_WD40"/>
</dbReference>
<sequence>MMYSSSASTGIRRNENPGSGVRPSPVTESSLLETVGSFINEVQTIADSTSDPKIQVTWARFEMSDINDPSLHGNEPPLLLILGYTSGVQVWSIPSSSGEAVEVLSWKHFTLKTLRILPTPILNPDGENDNFAHLRPLIVLSEISGSGIPFSSASFMSLKTGEQVHNIKFNSEISDIVVNRQVIVILFKEKLAVFNARNLEAVFTISSCFPSPGIDINPIALGDRWLAYADKKMMPVHRSFGGMEMEGGQSVTAWGINVGSKLAKGVSKIYSNIFSHGNRPGSSTANTPSPITSTVNNEPQKGIVTVLDVQRVSITDSEELNLADNLDGIVAHFIAHNKAIVAMKFDSSASLLLTCDRLGNYFNVFRIVPHPSGSCYSAVHHLYSLYRGDTPGSVQDIAFSSDSRWVAVSTLRGTTHIFPITPYGGPVGVRTHTSDKVVNRLSRFHRSAGIDSSALRTTSGRDSPNPTLGSSPSAGSGGAFMETNVSPPIIPYPNPHLPPFPTPALIQPIAQLRQPYLLSSLQHLGSVSKKGGGRPAIGDDIPIRLACTFAPSRAWLIGTQHTMFTRQQRNKHMDSLFVMANHGVLLEYTLDPVPESTLTKDKICESSPIELHIVPYGQWTLNKPRDRAELQPPLSIDNPLMLQVELNIPHKERSVEDNQWLSQVEILTHIGPHRRLWMGPQFSFKILQPVGGEDSDELRASDVNLQPKQSHPLNMGCRRTGPVFIEAGSASSSFELSPRFHNFNIKRSGSQLDLESELHEAMAENIIPEDSLRNGPRNESKEDDFFCLTPDDLSKGARSRNASATDTNKLMSTMSSSMSISNQISDSKIFSVAVESCKLDPKINNDLHAVNVESSEYSSSFAVVSSKKDNSVNIKELNPTSLPSQQQLNGVAVSREITPVQNEHTADLISLSNESVNMLTEAISSVVESPLKTAKNNSIEFETFSSQFQELKVEERIEKEGMDVEEEDDEEEGFFISNRSASIEKEEEEEDDDIIRPDSVPKVRAWVGNLLNEDDSTNIMKDIENAEEKYNDDNEDFNYMSSHLKLEEIISPQTTIKNPPNSRPTDSSEDEVSAPTVLKRYKKKKSYRNNSAHSESDKRGEDYQRVEHEGWSFEDEDLDFNKLISEMGDQEVNTYKISDGCSSNNRMKNISSSTSSSNVYFKVNDESSSEKVSLDDVFKFDSEIQKKENPTIVATAASLTTTPVEAGYDSMEDGGLTIGGGSSAFVGGSTSESSVGNSPNVKKIQGRNRRKKSRR</sequence>
<feature type="region of interest" description="Disordered" evidence="1">
    <location>
        <begin position="452"/>
        <end position="487"/>
    </location>
</feature>
<feature type="compositionally biased region" description="Basic and acidic residues" evidence="1">
    <location>
        <begin position="1094"/>
        <end position="1108"/>
    </location>
</feature>
<dbReference type="GO" id="GO:0006914">
    <property type="term" value="P:autophagy"/>
    <property type="evidence" value="ECO:0007669"/>
    <property type="project" value="InterPro"/>
</dbReference>
<feature type="compositionally biased region" description="Polar residues" evidence="1">
    <location>
        <begin position="1051"/>
        <end position="1065"/>
    </location>
</feature>
<dbReference type="InterPro" id="IPR015943">
    <property type="entry name" value="WD40/YVTN_repeat-like_dom_sf"/>
</dbReference>
<feature type="region of interest" description="Disordered" evidence="1">
    <location>
        <begin position="1219"/>
        <end position="1255"/>
    </location>
</feature>
<accession>A0A0K2UHJ4</accession>
<dbReference type="GO" id="GO:0042594">
    <property type="term" value="P:response to starvation"/>
    <property type="evidence" value="ECO:0007669"/>
    <property type="project" value="TreeGrafter"/>
</dbReference>
<feature type="compositionally biased region" description="Polar residues" evidence="1">
    <location>
        <begin position="1"/>
        <end position="11"/>
    </location>
</feature>
<feature type="compositionally biased region" description="Polar residues" evidence="1">
    <location>
        <begin position="1228"/>
        <end position="1240"/>
    </location>
</feature>
<dbReference type="InterPro" id="IPR045142">
    <property type="entry name" value="BCAS3-like"/>
</dbReference>
<protein>
    <submittedName>
        <fullName evidence="3">Putative LOC100877372 [Megachile rotundata]</fullName>
    </submittedName>
</protein>
<dbReference type="EMBL" id="HACA01020184">
    <property type="protein sequence ID" value="CDW37545.1"/>
    <property type="molecule type" value="Transcribed_RNA"/>
</dbReference>
<reference evidence="3" key="1">
    <citation type="submission" date="2014-05" db="EMBL/GenBank/DDBJ databases">
        <authorList>
            <person name="Chronopoulou M."/>
        </authorList>
    </citation>
    <scope>NUCLEOTIDE SEQUENCE</scope>
    <source>
        <tissue evidence="3">Whole organism</tissue>
    </source>
</reference>
<dbReference type="Gene3D" id="2.130.10.10">
    <property type="entry name" value="YVTN repeat-like/Quinoprotein amine dehydrogenase"/>
    <property type="match status" value="1"/>
</dbReference>
<evidence type="ECO:0000313" key="3">
    <source>
        <dbReference type="EMBL" id="CDW37545.1"/>
    </source>
</evidence>
<dbReference type="Pfam" id="PF21034">
    <property type="entry name" value="BCAS3_WD40"/>
    <property type="match status" value="1"/>
</dbReference>
<feature type="region of interest" description="Disordered" evidence="1">
    <location>
        <begin position="1050"/>
        <end position="1108"/>
    </location>
</feature>
<dbReference type="OrthoDB" id="25778at2759"/>
<dbReference type="GO" id="GO:0005737">
    <property type="term" value="C:cytoplasm"/>
    <property type="evidence" value="ECO:0007669"/>
    <property type="project" value="TreeGrafter"/>
</dbReference>
<dbReference type="SUPFAM" id="SSF50978">
    <property type="entry name" value="WD40 repeat-like"/>
    <property type="match status" value="1"/>
</dbReference>
<dbReference type="InterPro" id="IPR036322">
    <property type="entry name" value="WD40_repeat_dom_sf"/>
</dbReference>
<dbReference type="PANTHER" id="PTHR13268">
    <property type="entry name" value="BREAST CARCINOMA AMPLIFIED SEQUENCE 3"/>
    <property type="match status" value="1"/>
</dbReference>
<organism evidence="3">
    <name type="scientific">Lepeophtheirus salmonis</name>
    <name type="common">Salmon louse</name>
    <name type="synonym">Caligus salmonis</name>
    <dbReference type="NCBI Taxonomy" id="72036"/>
    <lineage>
        <taxon>Eukaryota</taxon>
        <taxon>Metazoa</taxon>
        <taxon>Ecdysozoa</taxon>
        <taxon>Arthropoda</taxon>
        <taxon>Crustacea</taxon>
        <taxon>Multicrustacea</taxon>
        <taxon>Hexanauplia</taxon>
        <taxon>Copepoda</taxon>
        <taxon>Siphonostomatoida</taxon>
        <taxon>Caligidae</taxon>
        <taxon>Lepeophtheirus</taxon>
    </lineage>
</organism>
<name>A0A0K2UHJ4_LEPSM</name>
<proteinExistence type="predicted"/>
<dbReference type="PANTHER" id="PTHR13268:SF0">
    <property type="entry name" value="BCAS3 MICROTUBULE ASSOCIATED CELL MIGRATION FACTOR"/>
    <property type="match status" value="1"/>
</dbReference>
<feature type="compositionally biased region" description="Basic residues" evidence="1">
    <location>
        <begin position="1244"/>
        <end position="1255"/>
    </location>
</feature>
<feature type="region of interest" description="Disordered" evidence="1">
    <location>
        <begin position="1"/>
        <end position="27"/>
    </location>
</feature>
<evidence type="ECO:0000259" key="2">
    <source>
        <dbReference type="Pfam" id="PF21034"/>
    </source>
</evidence>
<evidence type="ECO:0000256" key="1">
    <source>
        <dbReference type="SAM" id="MobiDB-lite"/>
    </source>
</evidence>
<feature type="domain" description="BCAS3 WD40" evidence="2">
    <location>
        <begin position="56"/>
        <end position="515"/>
    </location>
</feature>
<feature type="compositionally biased region" description="Polar residues" evidence="1">
    <location>
        <begin position="454"/>
        <end position="468"/>
    </location>
</feature>